<accession>A0A1Y2NSI3</accession>
<dbReference type="EMBL" id="ASYR01000041">
    <property type="protein sequence ID" value="KAF0647072.1"/>
    <property type="molecule type" value="Genomic_DNA"/>
</dbReference>
<dbReference type="GeneID" id="91403073"/>
<sequence>MKSNSIFDVLDGRQRALALLNERTDRTETCWLWTRGRTADGYGKFKLSGSYLYAHRASYEVHVGPIPEGLFILHSCDTPACVNPAHLRPGTQKENMHDRDSRGRGPGGRTHCPKGHQYDEVNTYRPSNRNARVCRACRREFTRRWREKQQPRPSTVSAVLLAAARIIQANGLWQGDHVVDPCDREISPVEVPHAMRPMSIVAALKCASTGDPHRSSQLGDMAIGFVALSIDGGPEYGDVFSLEAHVDEWNDAIGRSTDDAVALLEMLATAPERAA</sequence>
<dbReference type="InterPro" id="IPR003615">
    <property type="entry name" value="HNH_nuc"/>
</dbReference>
<dbReference type="GO" id="GO:0004519">
    <property type="term" value="F:endonuclease activity"/>
    <property type="evidence" value="ECO:0007669"/>
    <property type="project" value="InterPro"/>
</dbReference>
<feature type="domain" description="HNH nuclease" evidence="2">
    <location>
        <begin position="53"/>
        <end position="96"/>
    </location>
</feature>
<dbReference type="AlphaFoldDB" id="A0A1Y2NSI3"/>
<keyword evidence="6" id="KW-1185">Reference proteome</keyword>
<dbReference type="InterPro" id="IPR044930">
    <property type="entry name" value="Homing_endonuclease_His-Me"/>
</dbReference>
<dbReference type="EMBL" id="MIFZ01000281">
    <property type="protein sequence ID" value="OSY50454.1"/>
    <property type="molecule type" value="Genomic_DNA"/>
</dbReference>
<reference evidence="4 5" key="2">
    <citation type="submission" date="2016-09" db="EMBL/GenBank/DDBJ databases">
        <title>Streptomyces fradiae DSM40063, a candidate organism with high potential of specific P450 cytochromes.</title>
        <authorList>
            <person name="Grumaz C."/>
            <person name="Vainshtein Y."/>
            <person name="Kirstahler P."/>
            <person name="Sohn K."/>
        </authorList>
    </citation>
    <scope>NUCLEOTIDE SEQUENCE [LARGE SCALE GENOMIC DNA]</scope>
    <source>
        <strain evidence="4 5">DSM 40063</strain>
    </source>
</reference>
<feature type="region of interest" description="Disordered" evidence="1">
    <location>
        <begin position="85"/>
        <end position="122"/>
    </location>
</feature>
<evidence type="ECO:0000313" key="6">
    <source>
        <dbReference type="Proteomes" id="UP000731519"/>
    </source>
</evidence>
<dbReference type="RefSeq" id="WP_051839931.1">
    <property type="nucleotide sequence ID" value="NZ_ASYR01000041.1"/>
</dbReference>
<comment type="caution">
    <text evidence="4">The sequence shown here is derived from an EMBL/GenBank/DDBJ whole genome shotgun (WGS) entry which is preliminary data.</text>
</comment>
<dbReference type="Pfam" id="PF13392">
    <property type="entry name" value="HNH_3"/>
    <property type="match status" value="1"/>
</dbReference>
<evidence type="ECO:0000313" key="5">
    <source>
        <dbReference type="Proteomes" id="UP000194318"/>
    </source>
</evidence>
<dbReference type="Proteomes" id="UP000731519">
    <property type="component" value="Unassembled WGS sequence"/>
</dbReference>
<proteinExistence type="predicted"/>
<evidence type="ECO:0000256" key="1">
    <source>
        <dbReference type="SAM" id="MobiDB-lite"/>
    </source>
</evidence>
<dbReference type="Proteomes" id="UP000194318">
    <property type="component" value="Unassembled WGS sequence"/>
</dbReference>
<reference evidence="3 6" key="1">
    <citation type="submission" date="2013-05" db="EMBL/GenBank/DDBJ databases">
        <title>Genome Sequence of Streptomyces fradiae.</title>
        <authorList>
            <person name="Kirby R."/>
        </authorList>
    </citation>
    <scope>NUCLEOTIDE SEQUENCE [LARGE SCALE GENOMIC DNA]</scope>
    <source>
        <strain evidence="3 6">ATCC 10745</strain>
    </source>
</reference>
<name>A0A1Y2NSI3_STRFR</name>
<protein>
    <recommendedName>
        <fullName evidence="2">HNH nuclease domain-containing protein</fullName>
    </recommendedName>
</protein>
<feature type="compositionally biased region" description="Basic and acidic residues" evidence="1">
    <location>
        <begin position="94"/>
        <end position="103"/>
    </location>
</feature>
<gene>
    <name evidence="4" type="ORF">BG846_03932</name>
    <name evidence="3" type="ORF">K701_25355</name>
</gene>
<evidence type="ECO:0000259" key="2">
    <source>
        <dbReference type="Pfam" id="PF13392"/>
    </source>
</evidence>
<dbReference type="InterPro" id="IPR045677">
    <property type="entry name" value="DUF6197"/>
</dbReference>
<evidence type="ECO:0000313" key="4">
    <source>
        <dbReference type="EMBL" id="OSY50454.1"/>
    </source>
</evidence>
<dbReference type="Pfam" id="PF19698">
    <property type="entry name" value="DUF6197"/>
    <property type="match status" value="1"/>
</dbReference>
<dbReference type="InterPro" id="IPR044925">
    <property type="entry name" value="His-Me_finger_sf"/>
</dbReference>
<organism evidence="4 5">
    <name type="scientific">Streptomyces fradiae ATCC 10745 = DSM 40063</name>
    <dbReference type="NCBI Taxonomy" id="1319510"/>
    <lineage>
        <taxon>Bacteria</taxon>
        <taxon>Bacillati</taxon>
        <taxon>Actinomycetota</taxon>
        <taxon>Actinomycetes</taxon>
        <taxon>Kitasatosporales</taxon>
        <taxon>Streptomycetaceae</taxon>
        <taxon>Streptomyces</taxon>
    </lineage>
</organism>
<dbReference type="SUPFAM" id="SSF54060">
    <property type="entry name" value="His-Me finger endonucleases"/>
    <property type="match status" value="1"/>
</dbReference>
<dbReference type="Gene3D" id="3.90.75.10">
    <property type="entry name" value="Homing Intron 3 (I-ppo) Encoded Endonuclease, Chain A"/>
    <property type="match status" value="1"/>
</dbReference>
<evidence type="ECO:0000313" key="3">
    <source>
        <dbReference type="EMBL" id="KAF0647072.1"/>
    </source>
</evidence>